<accession>A0ABU6TCF6</accession>
<gene>
    <name evidence="1" type="ORF">PIB30_030838</name>
</gene>
<evidence type="ECO:0000313" key="2">
    <source>
        <dbReference type="Proteomes" id="UP001341840"/>
    </source>
</evidence>
<proteinExistence type="predicted"/>
<keyword evidence="2" id="KW-1185">Reference proteome</keyword>
<protein>
    <submittedName>
        <fullName evidence="1">Uncharacterized protein</fullName>
    </submittedName>
</protein>
<reference evidence="1 2" key="1">
    <citation type="journal article" date="2023" name="Plants (Basel)">
        <title>Bridging the Gap: Combining Genomics and Transcriptomics Approaches to Understand Stylosanthes scabra, an Orphan Legume from the Brazilian Caatinga.</title>
        <authorList>
            <person name="Ferreira-Neto J.R.C."/>
            <person name="da Silva M.D."/>
            <person name="Binneck E."/>
            <person name="de Melo N.F."/>
            <person name="da Silva R.H."/>
            <person name="de Melo A.L.T.M."/>
            <person name="Pandolfi V."/>
            <person name="Bustamante F.O."/>
            <person name="Brasileiro-Vidal A.C."/>
            <person name="Benko-Iseppon A.M."/>
        </authorList>
    </citation>
    <scope>NUCLEOTIDE SEQUENCE [LARGE SCALE GENOMIC DNA]</scope>
    <source>
        <tissue evidence="1">Leaves</tissue>
    </source>
</reference>
<name>A0ABU6TCF6_9FABA</name>
<dbReference type="EMBL" id="JASCZI010090751">
    <property type="protein sequence ID" value="MED6146045.1"/>
    <property type="molecule type" value="Genomic_DNA"/>
</dbReference>
<evidence type="ECO:0000313" key="1">
    <source>
        <dbReference type="EMBL" id="MED6146045.1"/>
    </source>
</evidence>
<dbReference type="Proteomes" id="UP001341840">
    <property type="component" value="Unassembled WGS sequence"/>
</dbReference>
<comment type="caution">
    <text evidence="1">The sequence shown here is derived from an EMBL/GenBank/DDBJ whole genome shotgun (WGS) entry which is preliminary data.</text>
</comment>
<organism evidence="1 2">
    <name type="scientific">Stylosanthes scabra</name>
    <dbReference type="NCBI Taxonomy" id="79078"/>
    <lineage>
        <taxon>Eukaryota</taxon>
        <taxon>Viridiplantae</taxon>
        <taxon>Streptophyta</taxon>
        <taxon>Embryophyta</taxon>
        <taxon>Tracheophyta</taxon>
        <taxon>Spermatophyta</taxon>
        <taxon>Magnoliopsida</taxon>
        <taxon>eudicotyledons</taxon>
        <taxon>Gunneridae</taxon>
        <taxon>Pentapetalae</taxon>
        <taxon>rosids</taxon>
        <taxon>fabids</taxon>
        <taxon>Fabales</taxon>
        <taxon>Fabaceae</taxon>
        <taxon>Papilionoideae</taxon>
        <taxon>50 kb inversion clade</taxon>
        <taxon>dalbergioids sensu lato</taxon>
        <taxon>Dalbergieae</taxon>
        <taxon>Pterocarpus clade</taxon>
        <taxon>Stylosanthes</taxon>
    </lineage>
</organism>
<sequence length="98" mass="10728">MLRWCLESSPVDIEVPSSSSCVWHLAVASLQFLAQPHSETSHGLLSVLLYFIVHRCCVCRCAPSPCSSALAVRTSPVTARCSLKFFSHVAVNFGEQFS</sequence>